<feature type="compositionally biased region" description="Basic residues" evidence="1">
    <location>
        <begin position="8"/>
        <end position="17"/>
    </location>
</feature>
<keyword evidence="3" id="KW-1185">Reference proteome</keyword>
<dbReference type="Proteomes" id="UP000192900">
    <property type="component" value="Chromosome"/>
</dbReference>
<dbReference type="RefSeq" id="WP_237172433.1">
    <property type="nucleotide sequence ID" value="NZ_CP019706.1"/>
</dbReference>
<dbReference type="InterPro" id="IPR017483">
    <property type="entry name" value="CHP03034"/>
</dbReference>
<dbReference type="EMBL" id="CP019706">
    <property type="protein sequence ID" value="ARJ43872.1"/>
    <property type="molecule type" value="Genomic_DNA"/>
</dbReference>
<feature type="region of interest" description="Disordered" evidence="1">
    <location>
        <begin position="1"/>
        <end position="23"/>
    </location>
</feature>
<dbReference type="KEGG" id="palh:B1H58_18670"/>
<name>A0A1W6B9V4_9GAMM</name>
<proteinExistence type="predicted"/>
<dbReference type="STRING" id="1891675.B1H58_18670"/>
<accession>A0A1W6B9V4</accession>
<evidence type="ECO:0000313" key="3">
    <source>
        <dbReference type="Proteomes" id="UP000192900"/>
    </source>
</evidence>
<dbReference type="AlphaFoldDB" id="A0A1W6B9V4"/>
<sequence>MNHDSSRKNKLFKKQTKKTNSSEGHCNIFCSPCHDIQDHFGLDNDDILKTHFHWFRFFRIGFVLQRYERFACRPFMTNMCARVEIAGNKHKHKQNP</sequence>
<protein>
    <submittedName>
        <fullName evidence="2">Uncharacterized protein</fullName>
    </submittedName>
</protein>
<evidence type="ECO:0000256" key="1">
    <source>
        <dbReference type="SAM" id="MobiDB-lite"/>
    </source>
</evidence>
<gene>
    <name evidence="2" type="ORF">B1H58_18670</name>
</gene>
<reference evidence="2 3" key="1">
    <citation type="submission" date="2017-02" db="EMBL/GenBank/DDBJ databases">
        <title>Complete genome sequence of the drought resistance-promoting endophyte Pantoea alhagi LTYR-11Z.</title>
        <authorList>
            <person name="Zhang L."/>
        </authorList>
    </citation>
    <scope>NUCLEOTIDE SEQUENCE [LARGE SCALE GENOMIC DNA]</scope>
    <source>
        <strain evidence="2 3">LTYR-11Z</strain>
    </source>
</reference>
<dbReference type="Pfam" id="PF11692">
    <property type="entry name" value="DUF3289"/>
    <property type="match status" value="1"/>
</dbReference>
<evidence type="ECO:0000313" key="2">
    <source>
        <dbReference type="EMBL" id="ARJ43872.1"/>
    </source>
</evidence>
<organism evidence="2 3">
    <name type="scientific">Pantoea alhagi</name>
    <dbReference type="NCBI Taxonomy" id="1891675"/>
    <lineage>
        <taxon>Bacteria</taxon>
        <taxon>Pseudomonadati</taxon>
        <taxon>Pseudomonadota</taxon>
        <taxon>Gammaproteobacteria</taxon>
        <taxon>Enterobacterales</taxon>
        <taxon>Erwiniaceae</taxon>
        <taxon>Pantoea</taxon>
    </lineage>
</organism>